<proteinExistence type="predicted"/>
<accession>A0A9P1FI21</accession>
<dbReference type="Gene3D" id="3.40.1280.10">
    <property type="match status" value="1"/>
</dbReference>
<dbReference type="EMBL" id="CAMXCT030000369">
    <property type="protein sequence ID" value="CAL4765166.1"/>
    <property type="molecule type" value="Genomic_DNA"/>
</dbReference>
<protein>
    <submittedName>
        <fullName evidence="1">Uncharacterized protein</fullName>
    </submittedName>
</protein>
<dbReference type="AlphaFoldDB" id="A0A9P1FI21"/>
<dbReference type="OrthoDB" id="441132at2759"/>
<evidence type="ECO:0000313" key="1">
    <source>
        <dbReference type="EMBL" id="CAI3977854.1"/>
    </source>
</evidence>
<dbReference type="InterPro" id="IPR029026">
    <property type="entry name" value="tRNA_m1G_MTases_N"/>
</dbReference>
<dbReference type="Proteomes" id="UP001152797">
    <property type="component" value="Unassembled WGS sequence"/>
</dbReference>
<gene>
    <name evidence="1" type="ORF">C1SCF055_LOCUS5959</name>
</gene>
<evidence type="ECO:0000313" key="3">
    <source>
        <dbReference type="Proteomes" id="UP001152797"/>
    </source>
</evidence>
<reference evidence="1" key="1">
    <citation type="submission" date="2022-10" db="EMBL/GenBank/DDBJ databases">
        <authorList>
            <person name="Chen Y."/>
            <person name="Dougan E. K."/>
            <person name="Chan C."/>
            <person name="Rhodes N."/>
            <person name="Thang M."/>
        </authorList>
    </citation>
    <scope>NUCLEOTIDE SEQUENCE</scope>
</reference>
<name>A0A9P1FI21_9DINO</name>
<dbReference type="EMBL" id="CAMXCT020000369">
    <property type="protein sequence ID" value="CAL1131229.1"/>
    <property type="molecule type" value="Genomic_DNA"/>
</dbReference>
<sequence length="334" mass="36897">MAPVEVRALHRTFLVPFAAVPCWPQVDPDRLAGSNRLDVFCRSLASALGTRPRRDSSFLAAFARPSWTPRIGLGLLESLDGKPPAGAGAVGVVEVVGRESEDIFLEERPTAERLKQLLQQQSVPGWRSWEEASMRSLLLKLLKDEPRGKRARLFVLQEDAAETAEEALSRLAAEPEVDHLIFVVGDHIGLRPMAVGRLVSDFGAEAVQLPTAPLPEMWILNPTLSRVMLLSLPFASTLAEWCEEQMATLRSLRMLVTAPSSPLIDIQGALRLPLLVLDLLLGMYFIFYEVTMLSSNDKVVVPQLLVAFLSSTKHVAQTKSKLPSSAIDEWMAWD</sequence>
<dbReference type="InterPro" id="IPR029028">
    <property type="entry name" value="Alpha/beta_knot_MTases"/>
</dbReference>
<dbReference type="EMBL" id="CAMXCT010000369">
    <property type="protein sequence ID" value="CAI3977854.1"/>
    <property type="molecule type" value="Genomic_DNA"/>
</dbReference>
<dbReference type="SUPFAM" id="SSF75217">
    <property type="entry name" value="alpha/beta knot"/>
    <property type="match status" value="1"/>
</dbReference>
<organism evidence="1">
    <name type="scientific">Cladocopium goreaui</name>
    <dbReference type="NCBI Taxonomy" id="2562237"/>
    <lineage>
        <taxon>Eukaryota</taxon>
        <taxon>Sar</taxon>
        <taxon>Alveolata</taxon>
        <taxon>Dinophyceae</taxon>
        <taxon>Suessiales</taxon>
        <taxon>Symbiodiniaceae</taxon>
        <taxon>Cladocopium</taxon>
    </lineage>
</organism>
<reference evidence="2" key="2">
    <citation type="submission" date="2024-04" db="EMBL/GenBank/DDBJ databases">
        <authorList>
            <person name="Chen Y."/>
            <person name="Shah S."/>
            <person name="Dougan E. K."/>
            <person name="Thang M."/>
            <person name="Chan C."/>
        </authorList>
    </citation>
    <scope>NUCLEOTIDE SEQUENCE [LARGE SCALE GENOMIC DNA]</scope>
</reference>
<comment type="caution">
    <text evidence="1">The sequence shown here is derived from an EMBL/GenBank/DDBJ whole genome shotgun (WGS) entry which is preliminary data.</text>
</comment>
<keyword evidence="3" id="KW-1185">Reference proteome</keyword>
<evidence type="ECO:0000313" key="2">
    <source>
        <dbReference type="EMBL" id="CAL1131229.1"/>
    </source>
</evidence>